<protein>
    <submittedName>
        <fullName evidence="1">8655_t:CDS:1</fullName>
    </submittedName>
</protein>
<evidence type="ECO:0000313" key="1">
    <source>
        <dbReference type="EMBL" id="CAG8641281.1"/>
    </source>
</evidence>
<dbReference type="AlphaFoldDB" id="A0A9N9DLY8"/>
<proteinExistence type="predicted"/>
<sequence length="173" mass="20278">MPKLNEKFETLEPLKMQLSQLLKLIDLLFQEKTDRKWCNNWNITKETKKIKKTTKHDRCPVYIRAIAKYCSIINLSNKPIWIVTRVTLKHNHSMLKADKITTFPQYHVMNLAQKTANKINNSEIIHSKNVINKHACIRIALNESSNDNSTQKLLKLLKEHDYIIVSLKTIKNT</sequence>
<reference evidence="1" key="1">
    <citation type="submission" date="2021-06" db="EMBL/GenBank/DDBJ databases">
        <authorList>
            <person name="Kallberg Y."/>
            <person name="Tangrot J."/>
            <person name="Rosling A."/>
        </authorList>
    </citation>
    <scope>NUCLEOTIDE SEQUENCE</scope>
    <source>
        <strain evidence="1">FL966</strain>
    </source>
</reference>
<name>A0A9N9DLY8_9GLOM</name>
<evidence type="ECO:0000313" key="2">
    <source>
        <dbReference type="Proteomes" id="UP000789759"/>
    </source>
</evidence>
<comment type="caution">
    <text evidence="1">The sequence shown here is derived from an EMBL/GenBank/DDBJ whole genome shotgun (WGS) entry which is preliminary data.</text>
</comment>
<dbReference type="EMBL" id="CAJVQA010006472">
    <property type="protein sequence ID" value="CAG8641281.1"/>
    <property type="molecule type" value="Genomic_DNA"/>
</dbReference>
<gene>
    <name evidence="1" type="ORF">CPELLU_LOCUS8871</name>
</gene>
<organism evidence="1 2">
    <name type="scientific">Cetraspora pellucida</name>
    <dbReference type="NCBI Taxonomy" id="1433469"/>
    <lineage>
        <taxon>Eukaryota</taxon>
        <taxon>Fungi</taxon>
        <taxon>Fungi incertae sedis</taxon>
        <taxon>Mucoromycota</taxon>
        <taxon>Glomeromycotina</taxon>
        <taxon>Glomeromycetes</taxon>
        <taxon>Diversisporales</taxon>
        <taxon>Gigasporaceae</taxon>
        <taxon>Cetraspora</taxon>
    </lineage>
</organism>
<keyword evidence="2" id="KW-1185">Reference proteome</keyword>
<dbReference type="Proteomes" id="UP000789759">
    <property type="component" value="Unassembled WGS sequence"/>
</dbReference>
<accession>A0A9N9DLY8</accession>